<dbReference type="OrthoDB" id="505641at2"/>
<gene>
    <name evidence="2" type="ORF">EPA93_38745</name>
</gene>
<dbReference type="InterPro" id="IPR046540">
    <property type="entry name" value="DMFA2_C"/>
</dbReference>
<accession>A0A4P6K0U3</accession>
<dbReference type="EMBL" id="CP035758">
    <property type="protein sequence ID" value="QBD81595.1"/>
    <property type="molecule type" value="Genomic_DNA"/>
</dbReference>
<dbReference type="RefSeq" id="WP_129892656.1">
    <property type="nucleotide sequence ID" value="NZ_CP035758.1"/>
</dbReference>
<keyword evidence="3" id="KW-1185">Reference proteome</keyword>
<dbReference type="Pfam" id="PF20254">
    <property type="entry name" value="DMFA2_C"/>
    <property type="match status" value="1"/>
</dbReference>
<evidence type="ECO:0000259" key="1">
    <source>
        <dbReference type="Pfam" id="PF20254"/>
    </source>
</evidence>
<reference evidence="2 3" key="1">
    <citation type="submission" date="2019-01" db="EMBL/GenBank/DDBJ databases">
        <title>Ktedonosporobacter rubrisoli SCAWS-G2.</title>
        <authorList>
            <person name="Huang Y."/>
            <person name="Yan B."/>
        </authorList>
    </citation>
    <scope>NUCLEOTIDE SEQUENCE [LARGE SCALE GENOMIC DNA]</scope>
    <source>
        <strain evidence="2 3">SCAWS-G2</strain>
    </source>
</reference>
<feature type="domain" description="N,N-dimethylformamidase beta subunit-like C-terminal" evidence="1">
    <location>
        <begin position="104"/>
        <end position="490"/>
    </location>
</feature>
<dbReference type="AlphaFoldDB" id="A0A4P6K0U3"/>
<dbReference type="Proteomes" id="UP000290365">
    <property type="component" value="Chromosome"/>
</dbReference>
<protein>
    <recommendedName>
        <fullName evidence="1">N,N-dimethylformamidase beta subunit-like C-terminal domain-containing protein</fullName>
    </recommendedName>
</protein>
<sequence>MPNRNIIATIVAAAVVVIALVIGANAHFFKGQANTIATVPLGSDSADNPIVRENTQIGTSDWKIPAGQDATTEIQAYVSARSVAPGQNITFYVSTQQAGTRYTLFVYRLGWYMGKGARQMMAAHGVGEAQGYFDEANSKLVDCTTCYVDHNTGLVEARWKPSYSLTIPNDWTSGVYLVKLVDANNKQTYTSFDVLGNTNSTYVVVTADTTYAAYNDWGGYSLYDYNSPHGRASHVSFLRPSTQQDGSDQVLVFEADAIHWLEQQGYNLSYISSVDLHTHPEALLKHKAYISLGHDEYWTKEMRDGVDSARDHGVGLAFLEADASYWQMRFEPSTSGQPDETLVCYKVQSDNHDLARDPLYGKDNSRVTGMWRDPVVNRPENELIGIMFSDITHKQKGYPWIVDPGAKSSFMSGTNLTPGESYGCGLVGYEWDKIFNNGSTPKNLQVLATSPTINDDGQKDSSNTTIYFAPSGAMVFASGSVYWAAGLDTYRYETDSHCPGQASTISGMQKLLSNVMDGLIVHH</sequence>
<evidence type="ECO:0000313" key="3">
    <source>
        <dbReference type="Proteomes" id="UP000290365"/>
    </source>
</evidence>
<organism evidence="2 3">
    <name type="scientific">Ktedonosporobacter rubrisoli</name>
    <dbReference type="NCBI Taxonomy" id="2509675"/>
    <lineage>
        <taxon>Bacteria</taxon>
        <taxon>Bacillati</taxon>
        <taxon>Chloroflexota</taxon>
        <taxon>Ktedonobacteria</taxon>
        <taxon>Ktedonobacterales</taxon>
        <taxon>Ktedonosporobacteraceae</taxon>
        <taxon>Ktedonosporobacter</taxon>
    </lineage>
</organism>
<proteinExistence type="predicted"/>
<name>A0A4P6K0U3_KTERU</name>
<evidence type="ECO:0000313" key="2">
    <source>
        <dbReference type="EMBL" id="QBD81595.1"/>
    </source>
</evidence>
<dbReference type="KEGG" id="kbs:EPA93_38745"/>